<keyword evidence="2" id="KW-0540">Nuclease</keyword>
<evidence type="ECO:0000313" key="2">
    <source>
        <dbReference type="EMBL" id="UWZ78017.1"/>
    </source>
</evidence>
<dbReference type="InterPro" id="IPR005135">
    <property type="entry name" value="Endo/exonuclease/phosphatase"/>
</dbReference>
<keyword evidence="3" id="KW-1185">Reference proteome</keyword>
<dbReference type="InterPro" id="IPR051916">
    <property type="entry name" value="GPI-anchor_lipid_remodeler"/>
</dbReference>
<reference evidence="2" key="1">
    <citation type="journal article" date="2022" name="Environ. Microbiol.">
        <title>Geoalkalibacter halelectricus SAP #1 sp. nov. possessing extracellular electron transfer and mineral#reducing capabilities from a haloalkaline environment.</title>
        <authorList>
            <person name="Yadav S."/>
            <person name="Singh R."/>
            <person name="Sundharam S.S."/>
            <person name="Chaudhary S."/>
            <person name="Krishnamurthi S."/>
            <person name="Patil S.A."/>
        </authorList>
    </citation>
    <scope>NUCLEOTIDE SEQUENCE</scope>
    <source>
        <strain evidence="2">SAP-1</strain>
    </source>
</reference>
<dbReference type="GO" id="GO:0004519">
    <property type="term" value="F:endonuclease activity"/>
    <property type="evidence" value="ECO:0007669"/>
    <property type="project" value="UniProtKB-KW"/>
</dbReference>
<evidence type="ECO:0000259" key="1">
    <source>
        <dbReference type="Pfam" id="PF03372"/>
    </source>
</evidence>
<name>A0ABY5ZFR7_9BACT</name>
<dbReference type="SUPFAM" id="SSF56219">
    <property type="entry name" value="DNase I-like"/>
    <property type="match status" value="1"/>
</dbReference>
<feature type="domain" description="Endonuclease/exonuclease/phosphatase" evidence="1">
    <location>
        <begin position="20"/>
        <end position="232"/>
    </location>
</feature>
<dbReference type="Proteomes" id="UP001060414">
    <property type="component" value="Chromosome"/>
</dbReference>
<dbReference type="PANTHER" id="PTHR14859">
    <property type="entry name" value="CALCOFLUOR WHITE HYPERSENSITIVE PROTEIN PRECURSOR"/>
    <property type="match status" value="1"/>
</dbReference>
<dbReference type="RefSeq" id="WP_260746365.1">
    <property type="nucleotide sequence ID" value="NZ_CP092109.1"/>
</dbReference>
<gene>
    <name evidence="2" type="ORF">L9S41_09915</name>
</gene>
<keyword evidence="2" id="KW-0378">Hydrolase</keyword>
<sequence length="243" mass="26935">MSAENQSVDASWPVVRLACYNIHQGVGRDGRRDLERVARVIRSLRADVVVVQELHVFYGSSEERHQLEDLAAATGMVGISGPTLLRPDGHYGNAVLVRVPVARQRLHDLSHPGREPRGLVEVELDTAIGPLKLLATHLGLLPRERRGQVRRILELVETSPRPLVLAGDFNEWWPWGRPARWLGRAFPGMPAPATFPARFPLLALDRILVDPPQVLRSLEVVREGDVALASDHLPLLAELALPP</sequence>
<dbReference type="PANTHER" id="PTHR14859:SF15">
    <property type="entry name" value="ENDONUCLEASE_EXONUCLEASE_PHOSPHATASE DOMAIN-CONTAINING PROTEIN"/>
    <property type="match status" value="1"/>
</dbReference>
<protein>
    <submittedName>
        <fullName evidence="2">Endonuclease/exonuclease/phosphatase family protein</fullName>
    </submittedName>
</protein>
<evidence type="ECO:0000313" key="3">
    <source>
        <dbReference type="Proteomes" id="UP001060414"/>
    </source>
</evidence>
<keyword evidence="2" id="KW-0255">Endonuclease</keyword>
<dbReference type="Gene3D" id="3.60.10.10">
    <property type="entry name" value="Endonuclease/exonuclease/phosphatase"/>
    <property type="match status" value="1"/>
</dbReference>
<accession>A0ABY5ZFR7</accession>
<dbReference type="Pfam" id="PF03372">
    <property type="entry name" value="Exo_endo_phos"/>
    <property type="match status" value="1"/>
</dbReference>
<dbReference type="InterPro" id="IPR036691">
    <property type="entry name" value="Endo/exonu/phosph_ase_sf"/>
</dbReference>
<organism evidence="2 3">
    <name type="scientific">Geoalkalibacter halelectricus</name>
    <dbReference type="NCBI Taxonomy" id="2847045"/>
    <lineage>
        <taxon>Bacteria</taxon>
        <taxon>Pseudomonadati</taxon>
        <taxon>Thermodesulfobacteriota</taxon>
        <taxon>Desulfuromonadia</taxon>
        <taxon>Desulfuromonadales</taxon>
        <taxon>Geoalkalibacteraceae</taxon>
        <taxon>Geoalkalibacter</taxon>
    </lineage>
</organism>
<dbReference type="EMBL" id="CP092109">
    <property type="protein sequence ID" value="UWZ78017.1"/>
    <property type="molecule type" value="Genomic_DNA"/>
</dbReference>
<proteinExistence type="predicted"/>